<dbReference type="SUPFAM" id="SSF55781">
    <property type="entry name" value="GAF domain-like"/>
    <property type="match status" value="1"/>
</dbReference>
<evidence type="ECO:0000256" key="6">
    <source>
        <dbReference type="ARBA" id="ARBA00023239"/>
    </source>
</evidence>
<dbReference type="PANTHER" id="PTHR11920">
    <property type="entry name" value="GUANYLYL CYCLASE"/>
    <property type="match status" value="1"/>
</dbReference>
<evidence type="ECO:0000256" key="3">
    <source>
        <dbReference type="ARBA" id="ARBA00022741"/>
    </source>
</evidence>
<keyword evidence="6" id="KW-0456">Lyase</keyword>
<keyword evidence="4" id="KW-1133">Transmembrane helix</keyword>
<dbReference type="InterPro" id="IPR029016">
    <property type="entry name" value="GAF-like_dom_sf"/>
</dbReference>
<evidence type="ECO:0000256" key="1">
    <source>
        <dbReference type="ARBA" id="ARBA00004370"/>
    </source>
</evidence>
<dbReference type="SMART" id="SM00065">
    <property type="entry name" value="GAF"/>
    <property type="match status" value="1"/>
</dbReference>
<name>A0ABP0K375_9DINO</name>
<protein>
    <submittedName>
        <fullName evidence="9">Guanylate cyclase D</fullName>
    </submittedName>
</protein>
<feature type="domain" description="Guanylate cyclase" evidence="8">
    <location>
        <begin position="638"/>
        <end position="769"/>
    </location>
</feature>
<dbReference type="SUPFAM" id="SSF55073">
    <property type="entry name" value="Nucleotide cyclase"/>
    <property type="match status" value="1"/>
</dbReference>
<comment type="caution">
    <text evidence="9">The sequence shown here is derived from an EMBL/GenBank/DDBJ whole genome shotgun (WGS) entry which is preliminary data.</text>
</comment>
<reference evidence="9 10" key="1">
    <citation type="submission" date="2024-02" db="EMBL/GenBank/DDBJ databases">
        <authorList>
            <person name="Chen Y."/>
            <person name="Shah S."/>
            <person name="Dougan E. K."/>
            <person name="Thang M."/>
            <person name="Chan C."/>
        </authorList>
    </citation>
    <scope>NUCLEOTIDE SEQUENCE [LARGE SCALE GENOMIC DNA]</scope>
</reference>
<keyword evidence="3" id="KW-0547">Nucleotide-binding</keyword>
<sequence length="828" mass="91073">MGGGASTEGKGTKRGNAGVAYKASAEHGLEKGESKLGALPETRNSFLLPGAKVDATVEKAKRRRRSSISIVRDQQQGSGKGTDALRNTRFIVTRQTTTQRLLSDGTLDSADRAAAESEQCEDIYNELSEDDKVKVLKFSTEINLSVDMNSILEVVDRSFKSFFSDTNVVIHLNPEYAARYYRFLRKHSSQLKSRKRNKSLISRLEIGFEQYLVDICSENLSGSMKRRVADLSQALPKFRGSQAGSSVASEGEIISLGSPIFATVNAELNESMEDSKLKPMQPEIFPKTSDEDTAAKHHEIIAFCELQRIKQSEKGPLPYSTTDGALLAALCIHLGQALERACISSDLAKHLEWSRVMLRMSETLNSKLDAVVLIESAIAMLREALFAERGSMYIMDDSNDPPDLWTMVNGGEQKCEALSELRIPVGKGIAGHVAETGEVVIIKDAYKDERFNPSIDKKTGLKTTSILCVPVFDPETHNISAVIQMINKKDMDGTYTAAFDQDDVDILNTFSSHVSIALNNAKVTAQNQYNEKIANELLNKMFPKHITEKLKAHNQMSALLRDDMESNSRSEPLPSTGQSEATPLTTALIAQGSMSVLGTGGIGAARSASGVPAATKSSTVLAKPPRSEPIVEKYDRVFVFFSDIVSFTTLSMTWEPTEVVNLLNDLFTHMDYLSEKHHIYKLETIGDAYVACSNLPFMDQESERHAAENLARFAIDAVKFVDEFVTRNKKKIQIRCGIHCGSCFGGVVGLRMPRFCLMGDTMNTASRMESTGKPGRIHISEAFKQALECMDGASSTPFTSFPFEDLGVMDVKGKGEMRTYFLDPPPAS</sequence>
<dbReference type="Pfam" id="PF00211">
    <property type="entry name" value="Guanylate_cyc"/>
    <property type="match status" value="1"/>
</dbReference>
<dbReference type="Gene3D" id="3.30.70.1230">
    <property type="entry name" value="Nucleotide cyclase"/>
    <property type="match status" value="1"/>
</dbReference>
<organism evidence="9 10">
    <name type="scientific">Durusdinium trenchii</name>
    <dbReference type="NCBI Taxonomy" id="1381693"/>
    <lineage>
        <taxon>Eukaryota</taxon>
        <taxon>Sar</taxon>
        <taxon>Alveolata</taxon>
        <taxon>Dinophyceae</taxon>
        <taxon>Suessiales</taxon>
        <taxon>Symbiodiniaceae</taxon>
        <taxon>Durusdinium</taxon>
    </lineage>
</organism>
<gene>
    <name evidence="9" type="ORF">SCF082_LOCUS15147</name>
</gene>
<evidence type="ECO:0000259" key="8">
    <source>
        <dbReference type="PROSITE" id="PS50125"/>
    </source>
</evidence>
<dbReference type="Pfam" id="PF01590">
    <property type="entry name" value="GAF"/>
    <property type="match status" value="1"/>
</dbReference>
<accession>A0ABP0K375</accession>
<proteinExistence type="predicted"/>
<evidence type="ECO:0000313" key="10">
    <source>
        <dbReference type="Proteomes" id="UP001642464"/>
    </source>
</evidence>
<feature type="region of interest" description="Disordered" evidence="7">
    <location>
        <begin position="64"/>
        <end position="83"/>
    </location>
</feature>
<evidence type="ECO:0000256" key="5">
    <source>
        <dbReference type="ARBA" id="ARBA00023136"/>
    </source>
</evidence>
<dbReference type="InterPro" id="IPR029787">
    <property type="entry name" value="Nucleotide_cyclase"/>
</dbReference>
<dbReference type="InterPro" id="IPR001054">
    <property type="entry name" value="A/G_cyclase"/>
</dbReference>
<dbReference type="Gene3D" id="3.30.450.40">
    <property type="match status" value="1"/>
</dbReference>
<dbReference type="InterPro" id="IPR003018">
    <property type="entry name" value="GAF"/>
</dbReference>
<dbReference type="SMART" id="SM00044">
    <property type="entry name" value="CYCc"/>
    <property type="match status" value="1"/>
</dbReference>
<dbReference type="CDD" id="cd07302">
    <property type="entry name" value="CHD"/>
    <property type="match status" value="1"/>
</dbReference>
<evidence type="ECO:0000256" key="7">
    <source>
        <dbReference type="SAM" id="MobiDB-lite"/>
    </source>
</evidence>
<dbReference type="PANTHER" id="PTHR11920:SF335">
    <property type="entry name" value="GUANYLATE CYCLASE"/>
    <property type="match status" value="1"/>
</dbReference>
<evidence type="ECO:0000256" key="2">
    <source>
        <dbReference type="ARBA" id="ARBA00022692"/>
    </source>
</evidence>
<evidence type="ECO:0000313" key="9">
    <source>
        <dbReference type="EMBL" id="CAK9021002.1"/>
    </source>
</evidence>
<keyword evidence="10" id="KW-1185">Reference proteome</keyword>
<dbReference type="Proteomes" id="UP001642464">
    <property type="component" value="Unassembled WGS sequence"/>
</dbReference>
<dbReference type="PROSITE" id="PS50125">
    <property type="entry name" value="GUANYLATE_CYCLASE_2"/>
    <property type="match status" value="1"/>
</dbReference>
<keyword evidence="5" id="KW-0472">Membrane</keyword>
<keyword evidence="2" id="KW-0812">Transmembrane</keyword>
<comment type="subcellular location">
    <subcellularLocation>
        <location evidence="1">Membrane</location>
    </subcellularLocation>
</comment>
<dbReference type="InterPro" id="IPR050401">
    <property type="entry name" value="Cyclic_nucleotide_synthase"/>
</dbReference>
<evidence type="ECO:0000256" key="4">
    <source>
        <dbReference type="ARBA" id="ARBA00022989"/>
    </source>
</evidence>
<dbReference type="EMBL" id="CAXAMM010009659">
    <property type="protein sequence ID" value="CAK9021002.1"/>
    <property type="molecule type" value="Genomic_DNA"/>
</dbReference>